<sequence>MRLKPWIALTLTASLLSGCTANGSSNTDSEVHAETQAKKTEGTDIISFKDSPQAPDDTELTIKDSQFQDEDGSITLKQFAQVHDKKQTGDVSVTISDVKVMQYKPSPDLIDFFHGFTHEEAEFPYVRVNVVVKNNGDKPMHIAPVSEITTNQGETVTWEDDFYLEKMNGELKPGEEKVGSLGFVLDETDPEALEGLTISSSEVLDANKDKVADAVEFEVGF</sequence>
<organism evidence="5 6">
    <name type="scientific">Sutcliffiella tianshenii</name>
    <dbReference type="NCBI Taxonomy" id="1463404"/>
    <lineage>
        <taxon>Bacteria</taxon>
        <taxon>Bacillati</taxon>
        <taxon>Bacillota</taxon>
        <taxon>Bacilli</taxon>
        <taxon>Bacillales</taxon>
        <taxon>Bacillaceae</taxon>
        <taxon>Sutcliffiella</taxon>
    </lineage>
</organism>
<feature type="region of interest" description="Disordered" evidence="2">
    <location>
        <begin position="22"/>
        <end position="57"/>
    </location>
</feature>
<dbReference type="Gene3D" id="2.60.40.1240">
    <property type="match status" value="1"/>
</dbReference>
<proteinExistence type="predicted"/>
<evidence type="ECO:0000313" key="5">
    <source>
        <dbReference type="EMBL" id="MBM7619900.1"/>
    </source>
</evidence>
<reference evidence="5 6" key="1">
    <citation type="submission" date="2021-01" db="EMBL/GenBank/DDBJ databases">
        <title>Genomic Encyclopedia of Type Strains, Phase IV (KMG-IV): sequencing the most valuable type-strain genomes for metagenomic binning, comparative biology and taxonomic classification.</title>
        <authorList>
            <person name="Goeker M."/>
        </authorList>
    </citation>
    <scope>NUCLEOTIDE SEQUENCE [LARGE SCALE GENOMIC DNA]</scope>
    <source>
        <strain evidence="5 6">DSM 25879</strain>
    </source>
</reference>
<dbReference type="Proteomes" id="UP000737402">
    <property type="component" value="Unassembled WGS sequence"/>
</dbReference>
<dbReference type="PROSITE" id="PS51257">
    <property type="entry name" value="PROKAR_LIPOPROTEIN"/>
    <property type="match status" value="1"/>
</dbReference>
<dbReference type="InterPro" id="IPR029051">
    <property type="entry name" value="DUF4352"/>
</dbReference>
<dbReference type="InterPro" id="IPR029050">
    <property type="entry name" value="Immunoprotect_excell_Ig-like"/>
</dbReference>
<evidence type="ECO:0000259" key="4">
    <source>
        <dbReference type="Pfam" id="PF11611"/>
    </source>
</evidence>
<evidence type="ECO:0000313" key="6">
    <source>
        <dbReference type="Proteomes" id="UP000737402"/>
    </source>
</evidence>
<evidence type="ECO:0000256" key="2">
    <source>
        <dbReference type="SAM" id="MobiDB-lite"/>
    </source>
</evidence>
<comment type="caution">
    <text evidence="5">The sequence shown here is derived from an EMBL/GenBank/DDBJ whole genome shotgun (WGS) entry which is preliminary data.</text>
</comment>
<name>A0ABS2NYX3_9BACI</name>
<feature type="chain" id="PRO_5046620893" description="DUF4352 domain-containing protein" evidence="3">
    <location>
        <begin position="24"/>
        <end position="221"/>
    </location>
</feature>
<dbReference type="EMBL" id="JAFBED010000003">
    <property type="protein sequence ID" value="MBM7619900.1"/>
    <property type="molecule type" value="Genomic_DNA"/>
</dbReference>
<feature type="compositionally biased region" description="Basic and acidic residues" evidence="2">
    <location>
        <begin position="29"/>
        <end position="42"/>
    </location>
</feature>
<dbReference type="RefSeq" id="WP_204415166.1">
    <property type="nucleotide sequence ID" value="NZ_JAFBED010000003.1"/>
</dbReference>
<evidence type="ECO:0000256" key="1">
    <source>
        <dbReference type="ARBA" id="ARBA00022729"/>
    </source>
</evidence>
<keyword evidence="6" id="KW-1185">Reference proteome</keyword>
<gene>
    <name evidence="5" type="ORF">JOC95_001752</name>
</gene>
<dbReference type="Pfam" id="PF11611">
    <property type="entry name" value="DUF4352"/>
    <property type="match status" value="1"/>
</dbReference>
<feature type="signal peptide" evidence="3">
    <location>
        <begin position="1"/>
        <end position="23"/>
    </location>
</feature>
<evidence type="ECO:0000256" key="3">
    <source>
        <dbReference type="SAM" id="SignalP"/>
    </source>
</evidence>
<keyword evidence="1 3" id="KW-0732">Signal</keyword>
<protein>
    <recommendedName>
        <fullName evidence="4">DUF4352 domain-containing protein</fullName>
    </recommendedName>
</protein>
<accession>A0ABS2NYX3</accession>
<feature type="domain" description="DUF4352" evidence="4">
    <location>
        <begin position="82"/>
        <end position="189"/>
    </location>
</feature>